<protein>
    <submittedName>
        <fullName evidence="3">ROK family protein</fullName>
    </submittedName>
</protein>
<evidence type="ECO:0000313" key="3">
    <source>
        <dbReference type="EMBL" id="MBC6464781.1"/>
    </source>
</evidence>
<gene>
    <name evidence="3" type="ORF">HKK74_04615</name>
</gene>
<reference evidence="3 4" key="1">
    <citation type="submission" date="2020-06" db="EMBL/GenBank/DDBJ databases">
        <title>Actinomadura xiongansis sp. nov., isolated from soil of Baiyangdian.</title>
        <authorList>
            <person name="Zhang X."/>
        </authorList>
    </citation>
    <scope>NUCLEOTIDE SEQUENCE [LARGE SCALE GENOMIC DNA]</scope>
    <source>
        <strain evidence="3 4">HBUM206468</strain>
    </source>
</reference>
<comment type="caution">
    <text evidence="3">The sequence shown here is derived from an EMBL/GenBank/DDBJ whole genome shotgun (WGS) entry which is preliminary data.</text>
</comment>
<evidence type="ECO:0000256" key="2">
    <source>
        <dbReference type="SAM" id="MobiDB-lite"/>
    </source>
</evidence>
<dbReference type="PANTHER" id="PTHR18964:SF149">
    <property type="entry name" value="BIFUNCTIONAL UDP-N-ACETYLGLUCOSAMINE 2-EPIMERASE_N-ACETYLMANNOSAMINE KINASE"/>
    <property type="match status" value="1"/>
</dbReference>
<dbReference type="Gene3D" id="1.10.10.10">
    <property type="entry name" value="Winged helix-like DNA-binding domain superfamily/Winged helix DNA-binding domain"/>
    <property type="match status" value="1"/>
</dbReference>
<accession>A0ABR7LIY6</accession>
<feature type="region of interest" description="Disordered" evidence="2">
    <location>
        <begin position="35"/>
        <end position="54"/>
    </location>
</feature>
<dbReference type="InterPro" id="IPR043129">
    <property type="entry name" value="ATPase_NBD"/>
</dbReference>
<dbReference type="Gene3D" id="3.30.420.40">
    <property type="match status" value="2"/>
</dbReference>
<name>A0ABR7LIY6_9ACTN</name>
<evidence type="ECO:0000313" key="4">
    <source>
        <dbReference type="Proteomes" id="UP000805614"/>
    </source>
</evidence>
<dbReference type="PANTHER" id="PTHR18964">
    <property type="entry name" value="ROK (REPRESSOR, ORF, KINASE) FAMILY"/>
    <property type="match status" value="1"/>
</dbReference>
<proteinExistence type="inferred from homology"/>
<sequence length="386" mass="40223">MRTRAQLTHDLDLARGTATVLVADLIGSRLVREEPTVQRTRGRPTRVPGPHPDGPVALAVDFREDSWTVAMAELGGRLTTRETRPHRPGPPEAVLGELADALRAHVRALGQRVAGVGIAMPGPVRGDRLLDVPHLGWRDVEVTALLAASRIAAAPLPVLLDNDATLAGLAEARRGALRGVAVGLHLHVDFDVGGTLILDGRPLRGAHGTGGEFGHMPLTGASGVCACGATGCWSLGVGANALVRLTGGEVTPGQGREEAQRIIAEAMAGDDRAAAALTSTARALGQGVSALVNAHDPQVVTLSGVGADLRTHAEEAVREAYLHGLMMFRRDRPPELVSSALGSEGILVGASEMVFDAFLTPRGLHAWQQAVSPLAGSVAEHRRPTG</sequence>
<dbReference type="SUPFAM" id="SSF53067">
    <property type="entry name" value="Actin-like ATPase domain"/>
    <property type="match status" value="1"/>
</dbReference>
<dbReference type="InterPro" id="IPR036388">
    <property type="entry name" value="WH-like_DNA-bd_sf"/>
</dbReference>
<organism evidence="3 4">
    <name type="scientific">Actinomadura alba</name>
    <dbReference type="NCBI Taxonomy" id="406431"/>
    <lineage>
        <taxon>Bacteria</taxon>
        <taxon>Bacillati</taxon>
        <taxon>Actinomycetota</taxon>
        <taxon>Actinomycetes</taxon>
        <taxon>Streptosporangiales</taxon>
        <taxon>Thermomonosporaceae</taxon>
        <taxon>Actinomadura</taxon>
    </lineage>
</organism>
<comment type="similarity">
    <text evidence="1">Belongs to the ROK (NagC/XylR) family.</text>
</comment>
<dbReference type="Proteomes" id="UP000805614">
    <property type="component" value="Unassembled WGS sequence"/>
</dbReference>
<evidence type="ECO:0000256" key="1">
    <source>
        <dbReference type="ARBA" id="ARBA00006479"/>
    </source>
</evidence>
<dbReference type="EMBL" id="JABVEC010000002">
    <property type="protein sequence ID" value="MBC6464781.1"/>
    <property type="molecule type" value="Genomic_DNA"/>
</dbReference>
<dbReference type="Pfam" id="PF00480">
    <property type="entry name" value="ROK"/>
    <property type="match status" value="1"/>
</dbReference>
<dbReference type="InterPro" id="IPR000600">
    <property type="entry name" value="ROK"/>
</dbReference>
<keyword evidence="4" id="KW-1185">Reference proteome</keyword>